<dbReference type="SUPFAM" id="SSF51905">
    <property type="entry name" value="FAD/NAD(P)-binding domain"/>
    <property type="match status" value="1"/>
</dbReference>
<evidence type="ECO:0000259" key="5">
    <source>
        <dbReference type="Pfam" id="PF01494"/>
    </source>
</evidence>
<accession>A0A2V3U3S9</accession>
<dbReference type="EMBL" id="QJJK01000007">
    <property type="protein sequence ID" value="PXW57207.1"/>
    <property type="molecule type" value="Genomic_DNA"/>
</dbReference>
<evidence type="ECO:0000313" key="6">
    <source>
        <dbReference type="EMBL" id="PXW57207.1"/>
    </source>
</evidence>
<dbReference type="PANTHER" id="PTHR47178:SF6">
    <property type="entry name" value="FAD-BINDING DOMAIN-CONTAINING PROTEIN"/>
    <property type="match status" value="1"/>
</dbReference>
<dbReference type="OrthoDB" id="4230779at2"/>
<evidence type="ECO:0000256" key="2">
    <source>
        <dbReference type="ARBA" id="ARBA00022827"/>
    </source>
</evidence>
<dbReference type="RefSeq" id="WP_110375813.1">
    <property type="nucleotide sequence ID" value="NZ_JAHBRY010000001.1"/>
</dbReference>
<keyword evidence="7" id="KW-1185">Reference proteome</keyword>
<dbReference type="Proteomes" id="UP000248021">
    <property type="component" value="Unassembled WGS sequence"/>
</dbReference>
<evidence type="ECO:0000313" key="7">
    <source>
        <dbReference type="Proteomes" id="UP000248021"/>
    </source>
</evidence>
<protein>
    <submittedName>
        <fullName evidence="6">2-polyprenyl-6-methoxyphenol hydroxylase-like FAD-dependent oxidoreductase</fullName>
    </submittedName>
</protein>
<dbReference type="Pfam" id="PF01494">
    <property type="entry name" value="FAD_binding_3"/>
    <property type="match status" value="1"/>
</dbReference>
<feature type="domain" description="FAD-binding" evidence="5">
    <location>
        <begin position="6"/>
        <end position="174"/>
    </location>
</feature>
<organism evidence="6 7">
    <name type="scientific">Chelatococcus asaccharovorans</name>
    <dbReference type="NCBI Taxonomy" id="28210"/>
    <lineage>
        <taxon>Bacteria</taxon>
        <taxon>Pseudomonadati</taxon>
        <taxon>Pseudomonadota</taxon>
        <taxon>Alphaproteobacteria</taxon>
        <taxon>Hyphomicrobiales</taxon>
        <taxon>Chelatococcaceae</taxon>
        <taxon>Chelatococcus</taxon>
    </lineage>
</organism>
<dbReference type="PANTHER" id="PTHR47178">
    <property type="entry name" value="MONOOXYGENASE, FAD-BINDING"/>
    <property type="match status" value="1"/>
</dbReference>
<keyword evidence="2" id="KW-0274">FAD</keyword>
<comment type="caution">
    <text evidence="6">The sequence shown here is derived from an EMBL/GenBank/DDBJ whole genome shotgun (WGS) entry which is preliminary data.</text>
</comment>
<keyword evidence="4" id="KW-0503">Monooxygenase</keyword>
<dbReference type="PRINTS" id="PR00420">
    <property type="entry name" value="RNGMNOXGNASE"/>
</dbReference>
<dbReference type="Gene3D" id="3.50.50.60">
    <property type="entry name" value="FAD/NAD(P)-binding domain"/>
    <property type="match status" value="1"/>
</dbReference>
<evidence type="ECO:0000256" key="1">
    <source>
        <dbReference type="ARBA" id="ARBA00022630"/>
    </source>
</evidence>
<gene>
    <name evidence="6" type="ORF">C7450_107247</name>
</gene>
<dbReference type="GO" id="GO:0004497">
    <property type="term" value="F:monooxygenase activity"/>
    <property type="evidence" value="ECO:0007669"/>
    <property type="project" value="UniProtKB-KW"/>
</dbReference>
<dbReference type="InterPro" id="IPR036188">
    <property type="entry name" value="FAD/NAD-bd_sf"/>
</dbReference>
<name>A0A2V3U3S9_9HYPH</name>
<evidence type="ECO:0000256" key="4">
    <source>
        <dbReference type="ARBA" id="ARBA00023033"/>
    </source>
</evidence>
<dbReference type="InterPro" id="IPR002938">
    <property type="entry name" value="FAD-bd"/>
</dbReference>
<keyword evidence="1" id="KW-0285">Flavoprotein</keyword>
<proteinExistence type="predicted"/>
<reference evidence="6 7" key="1">
    <citation type="submission" date="2018-05" db="EMBL/GenBank/DDBJ databases">
        <title>Genomic Encyclopedia of Type Strains, Phase IV (KMG-IV): sequencing the most valuable type-strain genomes for metagenomic binning, comparative biology and taxonomic classification.</title>
        <authorList>
            <person name="Goeker M."/>
        </authorList>
    </citation>
    <scope>NUCLEOTIDE SEQUENCE [LARGE SCALE GENOMIC DNA]</scope>
    <source>
        <strain evidence="6 7">DSM 6462</strain>
    </source>
</reference>
<dbReference type="AlphaFoldDB" id="A0A2V3U3S9"/>
<sequence>MSIPFVDIAIIGGGPGGLALAQGLQKNGIDTAVFERDPVRADYVQGFRLRLRQRGIDALEANLPPYLFEAFLATLGRAPAETLTLDETFARIDAPELANAEPEDTHIEKSASRITLRQILLAGLEDIVHTDKTFAHYENQQDGTVIAHFTDGSAVRCNLLVGADGAGSAVRRQRLPGLESVDTGVRRVAGKITLSEAERHGISPLLTDFNVNILPHDGRRMMITSHRVDPDASARYGSIGAGDPTHRDIPGFHFDNTTSYTWWNTAYERGELGPDEDIERLDGAELLQVLLSRVGHWDERILALIRHTDPSTVGLLKVKTSTPGAVWETGPVTLLGDSIHAMTYFRALGCNTALHDTGLLVPELVKARRRDKPLLAAVHDYEVAMRAHGYEAVRSSLTALERNLAGSRPLAAAAAR</sequence>
<keyword evidence="3" id="KW-0560">Oxidoreductase</keyword>
<dbReference type="GO" id="GO:0071949">
    <property type="term" value="F:FAD binding"/>
    <property type="evidence" value="ECO:0007669"/>
    <property type="project" value="InterPro"/>
</dbReference>
<evidence type="ECO:0000256" key="3">
    <source>
        <dbReference type="ARBA" id="ARBA00023002"/>
    </source>
</evidence>